<name>B1FRD5_9BURK</name>
<accession>B1FRD5</accession>
<dbReference type="Proteomes" id="UP000005463">
    <property type="component" value="Unassembled WGS sequence"/>
</dbReference>
<proteinExistence type="predicted"/>
<gene>
    <name evidence="1" type="ORF">BamIOP4010DRAFT_6596</name>
</gene>
<dbReference type="EMBL" id="ABLC01000400">
    <property type="protein sequence ID" value="EDS99888.1"/>
    <property type="molecule type" value="Genomic_DNA"/>
</dbReference>
<protein>
    <submittedName>
        <fullName evidence="1">Uncharacterized protein</fullName>
    </submittedName>
</protein>
<sequence length="59" mass="6560">MIDETTDVVVPSPRLCEFALIRKPKWHATSAISMPNTTPLPTPMYRFAIGTTPGSERTK</sequence>
<comment type="caution">
    <text evidence="1">The sequence shown here is derived from an EMBL/GenBank/DDBJ whole genome shotgun (WGS) entry which is preliminary data.</text>
</comment>
<organism evidence="1 2">
    <name type="scientific">Burkholderia ambifaria IOP40-10</name>
    <dbReference type="NCBI Taxonomy" id="396596"/>
    <lineage>
        <taxon>Bacteria</taxon>
        <taxon>Pseudomonadati</taxon>
        <taxon>Pseudomonadota</taxon>
        <taxon>Betaproteobacteria</taxon>
        <taxon>Burkholderiales</taxon>
        <taxon>Burkholderiaceae</taxon>
        <taxon>Burkholderia</taxon>
        <taxon>Burkholderia cepacia complex</taxon>
    </lineage>
</organism>
<dbReference type="AlphaFoldDB" id="B1FRD5"/>
<evidence type="ECO:0000313" key="2">
    <source>
        <dbReference type="Proteomes" id="UP000005463"/>
    </source>
</evidence>
<evidence type="ECO:0000313" key="1">
    <source>
        <dbReference type="EMBL" id="EDS99888.1"/>
    </source>
</evidence>
<reference evidence="1 2" key="1">
    <citation type="submission" date="2008-03" db="EMBL/GenBank/DDBJ databases">
        <title>Sequencing of the draft genome and assembly of Burkholderia ambifaria IOP40-10.</title>
        <authorList>
            <consortium name="US DOE Joint Genome Institute (JGI-PGF)"/>
            <person name="Copeland A."/>
            <person name="Lucas S."/>
            <person name="Lapidus A."/>
            <person name="Glavina del Rio T."/>
            <person name="Dalin E."/>
            <person name="Tice H."/>
            <person name="Bruce D."/>
            <person name="Goodwin L."/>
            <person name="Pitluck S."/>
            <person name="Larimer F."/>
            <person name="Land M.L."/>
            <person name="Hauser L."/>
            <person name="Tiedje J."/>
            <person name="Richardson P."/>
        </authorList>
    </citation>
    <scope>NUCLEOTIDE SEQUENCE [LARGE SCALE GENOMIC DNA]</scope>
    <source>
        <strain evidence="1 2">IOP40-10</strain>
    </source>
</reference>